<evidence type="ECO:0000313" key="2">
    <source>
        <dbReference type="Proteomes" id="UP001609175"/>
    </source>
</evidence>
<dbReference type="Gene3D" id="1.10.10.60">
    <property type="entry name" value="Homeodomain-like"/>
    <property type="match status" value="2"/>
</dbReference>
<comment type="caution">
    <text evidence="1">The sequence shown here is derived from an EMBL/GenBank/DDBJ whole genome shotgun (WGS) entry which is preliminary data.</text>
</comment>
<dbReference type="EMBL" id="JBIMSO010000042">
    <property type="protein sequence ID" value="MFH5208603.1"/>
    <property type="molecule type" value="Genomic_DNA"/>
</dbReference>
<organism evidence="1 2">
    <name type="scientific">Antrihabitans spumae</name>
    <dbReference type="NCBI Taxonomy" id="3373370"/>
    <lineage>
        <taxon>Bacteria</taxon>
        <taxon>Bacillati</taxon>
        <taxon>Actinomycetota</taxon>
        <taxon>Actinomycetes</taxon>
        <taxon>Mycobacteriales</taxon>
        <taxon>Nocardiaceae</taxon>
        <taxon>Antrihabitans</taxon>
    </lineage>
</organism>
<sequence>MLDLGSFAVDLITAYSKRDDLKKTYADLRKQIDTAKPRPSKPVKTGRTHALKRQVGRAEVDEIVAKYESGISTNQLMAEHHLAKRTIAALLKANGVTMRRQGLTDQDIDHAAILYEEGWSLAWIAANRFDGISPTTVSRALRRKGIQLRGRG</sequence>
<reference evidence="1 2" key="1">
    <citation type="submission" date="2024-10" db="EMBL/GenBank/DDBJ databases">
        <authorList>
            <person name="Riesco R."/>
        </authorList>
    </citation>
    <scope>NUCLEOTIDE SEQUENCE [LARGE SCALE GENOMIC DNA]</scope>
    <source>
        <strain evidence="1 2">NCIMB 15449</strain>
    </source>
</reference>
<evidence type="ECO:0000313" key="1">
    <source>
        <dbReference type="EMBL" id="MFH5208603.1"/>
    </source>
</evidence>
<dbReference type="RefSeq" id="WP_395114102.1">
    <property type="nucleotide sequence ID" value="NZ_JBIMSO010000042.1"/>
</dbReference>
<protein>
    <submittedName>
        <fullName evidence="1">Helix-turn-helix domain-containing protein</fullName>
    </submittedName>
</protein>
<name>A0ABW7JKX3_9NOCA</name>
<dbReference type="Proteomes" id="UP001609175">
    <property type="component" value="Unassembled WGS sequence"/>
</dbReference>
<proteinExistence type="predicted"/>
<gene>
    <name evidence="1" type="ORF">ACHIPZ_10385</name>
</gene>
<accession>A0ABW7JKX3</accession>